<evidence type="ECO:0000313" key="2">
    <source>
        <dbReference type="EMBL" id="CAF3348543.1"/>
    </source>
</evidence>
<dbReference type="Gene3D" id="3.10.10.20">
    <property type="match status" value="1"/>
</dbReference>
<dbReference type="EMBL" id="CAJNYT010000428">
    <property type="protein sequence ID" value="CAF3348543.1"/>
    <property type="molecule type" value="Genomic_DNA"/>
</dbReference>
<dbReference type="Proteomes" id="UP000663872">
    <property type="component" value="Unassembled WGS sequence"/>
</dbReference>
<organism evidence="2 3">
    <name type="scientific">Rotaria socialis</name>
    <dbReference type="NCBI Taxonomy" id="392032"/>
    <lineage>
        <taxon>Eukaryota</taxon>
        <taxon>Metazoa</taxon>
        <taxon>Spiralia</taxon>
        <taxon>Gnathifera</taxon>
        <taxon>Rotifera</taxon>
        <taxon>Eurotatoria</taxon>
        <taxon>Bdelloidea</taxon>
        <taxon>Philodinida</taxon>
        <taxon>Philodinidae</taxon>
        <taxon>Rotaria</taxon>
    </lineage>
</organism>
<dbReference type="Gene3D" id="1.10.10.2210">
    <property type="match status" value="1"/>
</dbReference>
<dbReference type="PANTHER" id="PTHR21301:SF10">
    <property type="entry name" value="REVERSE TRANSCRIPTASE DOMAIN-CONTAINING PROTEIN"/>
    <property type="match status" value="1"/>
</dbReference>
<evidence type="ECO:0000313" key="3">
    <source>
        <dbReference type="Proteomes" id="UP000663872"/>
    </source>
</evidence>
<proteinExistence type="predicted"/>
<name>A0A817VFN2_9BILA</name>
<sequence length="323" mass="37601">MMPDKNKIKLAYLYFVPKPHKPGTPLRPIGSGMSSPTIKISKMLDELIRPLFDKYVKQTTLIDGVHLVRQLEKYVNLGLLKATTHLCTFDITDLYTMLPQEESISILKQFRRHFNHTHVRGMTIDAIECLARIVLNENFFSYNNQYYRQIKGGAIGSPFTLTLANIFMWHWEQPLVEHQKKSNELYGRYIDDIFLTSNDSIQNLTKMLEDANAYHPNIKLTYEMGNTASFLDLHINKGVRNFANKTFANRTFAIGERPLYFHQYIRWSFANWRKSTVLSPIWSLELRQLAKVHCIFANTISRISPIGESTVIFQQCHCKIDVY</sequence>
<accession>A0A817VFN2</accession>
<gene>
    <name evidence="2" type="ORF">GRG538_LOCUS5300</name>
</gene>
<dbReference type="AlphaFoldDB" id="A0A817VFN2"/>
<evidence type="ECO:0000259" key="1">
    <source>
        <dbReference type="PROSITE" id="PS50878"/>
    </source>
</evidence>
<protein>
    <recommendedName>
        <fullName evidence="1">Reverse transcriptase domain-containing protein</fullName>
    </recommendedName>
</protein>
<comment type="caution">
    <text evidence="2">The sequence shown here is derived from an EMBL/GenBank/DDBJ whole genome shotgun (WGS) entry which is preliminary data.</text>
</comment>
<feature type="domain" description="Reverse transcriptase" evidence="1">
    <location>
        <begin position="1"/>
        <end position="247"/>
    </location>
</feature>
<dbReference type="InterPro" id="IPR000477">
    <property type="entry name" value="RT_dom"/>
</dbReference>
<reference evidence="2" key="1">
    <citation type="submission" date="2021-02" db="EMBL/GenBank/DDBJ databases">
        <authorList>
            <person name="Nowell W R."/>
        </authorList>
    </citation>
    <scope>NUCLEOTIDE SEQUENCE</scope>
</reference>
<dbReference type="PANTHER" id="PTHR21301">
    <property type="entry name" value="REVERSE TRANSCRIPTASE"/>
    <property type="match status" value="1"/>
</dbReference>
<dbReference type="PROSITE" id="PS50878">
    <property type="entry name" value="RT_POL"/>
    <property type="match status" value="1"/>
</dbReference>
<dbReference type="Gene3D" id="3.30.70.2630">
    <property type="match status" value="1"/>
</dbReference>